<keyword evidence="3" id="KW-1185">Reference proteome</keyword>
<dbReference type="STRING" id="2340.JV46_28640"/>
<comment type="caution">
    <text evidence="2">The sequence shown here is derived from an EMBL/GenBank/DDBJ whole genome shotgun (WGS) entry which is preliminary data.</text>
</comment>
<feature type="region of interest" description="Disordered" evidence="1">
    <location>
        <begin position="58"/>
        <end position="79"/>
    </location>
</feature>
<reference evidence="2 3" key="1">
    <citation type="journal article" date="2014" name="BMC Genomics">
        <title>The genome of the intracellular bacterium of the coastal bivalve, Solemya velum: a blueprint for thriving in and out of symbiosis.</title>
        <authorList>
            <person name="Dmytrenko O."/>
            <person name="Russell S.L."/>
            <person name="Loo W.T."/>
            <person name="Fontanez K.M."/>
            <person name="Liao L."/>
            <person name="Roeselers G."/>
            <person name="Sharma R."/>
            <person name="Stewart F.J."/>
            <person name="Newton I.L."/>
            <person name="Woyke T."/>
            <person name="Wu D."/>
            <person name="Lang J.M."/>
            <person name="Eisen J.A."/>
            <person name="Cavanaugh C.M."/>
        </authorList>
    </citation>
    <scope>NUCLEOTIDE SEQUENCE [LARGE SCALE GENOMIC DNA]</scope>
    <source>
        <strain evidence="2 3">WH</strain>
    </source>
</reference>
<organism evidence="2 3">
    <name type="scientific">Solemya velum gill symbiont</name>
    <dbReference type="NCBI Taxonomy" id="2340"/>
    <lineage>
        <taxon>Bacteria</taxon>
        <taxon>Pseudomonadati</taxon>
        <taxon>Pseudomonadota</taxon>
        <taxon>Gammaproteobacteria</taxon>
        <taxon>sulfur-oxidizing symbionts</taxon>
    </lineage>
</organism>
<accession>A0A0B0H9F3</accession>
<feature type="compositionally biased region" description="Basic and acidic residues" evidence="1">
    <location>
        <begin position="58"/>
        <end position="69"/>
    </location>
</feature>
<dbReference type="AlphaFoldDB" id="A0A0B0H9F3"/>
<gene>
    <name evidence="2" type="ORF">JV46_28640</name>
</gene>
<dbReference type="Proteomes" id="UP000030856">
    <property type="component" value="Unassembled WGS sequence"/>
</dbReference>
<dbReference type="eggNOG" id="ENOG502ZF20">
    <property type="taxonomic scope" value="Bacteria"/>
</dbReference>
<evidence type="ECO:0000256" key="1">
    <source>
        <dbReference type="SAM" id="MobiDB-lite"/>
    </source>
</evidence>
<sequence>MHTGSLMKRRDALLKCDESFKLSDQSVIPPIASAYIEFKDTPEWKQAYAELKSVLATREHVPSKKERKEIRRQKAKHKR</sequence>
<evidence type="ECO:0000313" key="2">
    <source>
        <dbReference type="EMBL" id="KHF24489.1"/>
    </source>
</evidence>
<evidence type="ECO:0000313" key="3">
    <source>
        <dbReference type="Proteomes" id="UP000030856"/>
    </source>
</evidence>
<protein>
    <submittedName>
        <fullName evidence="2">Uncharacterized protein</fullName>
    </submittedName>
</protein>
<feature type="compositionally biased region" description="Basic residues" evidence="1">
    <location>
        <begin position="70"/>
        <end position="79"/>
    </location>
</feature>
<proteinExistence type="predicted"/>
<name>A0A0B0H9F3_SOVGS</name>
<dbReference type="EMBL" id="JRAA01000003">
    <property type="protein sequence ID" value="KHF24489.1"/>
    <property type="molecule type" value="Genomic_DNA"/>
</dbReference>